<comment type="caution">
    <text evidence="2">The sequence shown here is derived from an EMBL/GenBank/DDBJ whole genome shotgun (WGS) entry which is preliminary data.</text>
</comment>
<evidence type="ECO:0000313" key="3">
    <source>
        <dbReference type="Proteomes" id="UP000887013"/>
    </source>
</evidence>
<dbReference type="Proteomes" id="UP000887013">
    <property type="component" value="Unassembled WGS sequence"/>
</dbReference>
<dbReference type="AlphaFoldDB" id="A0A8X6J317"/>
<name>A0A8X6J317_NEPPI</name>
<feature type="compositionally biased region" description="Polar residues" evidence="1">
    <location>
        <begin position="20"/>
        <end position="50"/>
    </location>
</feature>
<reference evidence="2" key="1">
    <citation type="submission" date="2020-08" db="EMBL/GenBank/DDBJ databases">
        <title>Multicomponent nature underlies the extraordinary mechanical properties of spider dragline silk.</title>
        <authorList>
            <person name="Kono N."/>
            <person name="Nakamura H."/>
            <person name="Mori M."/>
            <person name="Yoshida Y."/>
            <person name="Ohtoshi R."/>
            <person name="Malay A.D."/>
            <person name="Moran D.A.P."/>
            <person name="Tomita M."/>
            <person name="Numata K."/>
            <person name="Arakawa K."/>
        </authorList>
    </citation>
    <scope>NUCLEOTIDE SEQUENCE</scope>
</reference>
<protein>
    <submittedName>
        <fullName evidence="2">Uncharacterized protein</fullName>
    </submittedName>
</protein>
<dbReference type="EMBL" id="BMAW01087456">
    <property type="protein sequence ID" value="GFS29866.1"/>
    <property type="molecule type" value="Genomic_DNA"/>
</dbReference>
<accession>A0A8X6J317</accession>
<evidence type="ECO:0000256" key="1">
    <source>
        <dbReference type="SAM" id="MobiDB-lite"/>
    </source>
</evidence>
<feature type="region of interest" description="Disordered" evidence="1">
    <location>
        <begin position="1"/>
        <end position="50"/>
    </location>
</feature>
<sequence length="175" mass="19667">MVGPHAARGLARPDLDHQGFPQSNSTIGKSLTRSPTRSNANFNETMPRQFSTLSTKTPEGILIISPYDWVLKATCEVLHFEEGDAYSQVMKRREDGVRTRLGKTFSRPPHCEISLQGMIVEEMHWDYYLGSVNLERSVFFNEIEKRGVGQRCQVDQLAGHPRSVPVMDSSITTGD</sequence>
<keyword evidence="3" id="KW-1185">Reference proteome</keyword>
<gene>
    <name evidence="2" type="ORF">NPIL_235101</name>
</gene>
<evidence type="ECO:0000313" key="2">
    <source>
        <dbReference type="EMBL" id="GFS29866.1"/>
    </source>
</evidence>
<organism evidence="2 3">
    <name type="scientific">Nephila pilipes</name>
    <name type="common">Giant wood spider</name>
    <name type="synonym">Nephila maculata</name>
    <dbReference type="NCBI Taxonomy" id="299642"/>
    <lineage>
        <taxon>Eukaryota</taxon>
        <taxon>Metazoa</taxon>
        <taxon>Ecdysozoa</taxon>
        <taxon>Arthropoda</taxon>
        <taxon>Chelicerata</taxon>
        <taxon>Arachnida</taxon>
        <taxon>Araneae</taxon>
        <taxon>Araneomorphae</taxon>
        <taxon>Entelegynae</taxon>
        <taxon>Araneoidea</taxon>
        <taxon>Nephilidae</taxon>
        <taxon>Nephila</taxon>
    </lineage>
</organism>
<proteinExistence type="predicted"/>